<gene>
    <name evidence="1" type="ORF">FF38_01632</name>
</gene>
<dbReference type="Gene3D" id="1.20.1270.210">
    <property type="match status" value="1"/>
</dbReference>
<name>A0A0L0BTL2_LUCCU</name>
<dbReference type="AlphaFoldDB" id="A0A0L0BTL2"/>
<reference evidence="1 2" key="1">
    <citation type="journal article" date="2015" name="Nat. Commun.">
        <title>Lucilia cuprina genome unlocks parasitic fly biology to underpin future interventions.</title>
        <authorList>
            <person name="Anstead C.A."/>
            <person name="Korhonen P.K."/>
            <person name="Young N.D."/>
            <person name="Hall R.S."/>
            <person name="Jex A.R."/>
            <person name="Murali S.C."/>
            <person name="Hughes D.S."/>
            <person name="Lee S.F."/>
            <person name="Perry T."/>
            <person name="Stroehlein A.J."/>
            <person name="Ansell B.R."/>
            <person name="Breugelmans B."/>
            <person name="Hofmann A."/>
            <person name="Qu J."/>
            <person name="Dugan S."/>
            <person name="Lee S.L."/>
            <person name="Chao H."/>
            <person name="Dinh H."/>
            <person name="Han Y."/>
            <person name="Doddapaneni H.V."/>
            <person name="Worley K.C."/>
            <person name="Muzny D.M."/>
            <person name="Ioannidis P."/>
            <person name="Waterhouse R.M."/>
            <person name="Zdobnov E.M."/>
            <person name="James P.J."/>
            <person name="Bagnall N.H."/>
            <person name="Kotze A.C."/>
            <person name="Gibbs R.A."/>
            <person name="Richards S."/>
            <person name="Batterham P."/>
            <person name="Gasser R.B."/>
        </authorList>
    </citation>
    <scope>NUCLEOTIDE SEQUENCE [LARGE SCALE GENOMIC DNA]</scope>
    <source>
        <strain evidence="1 2">LS</strain>
        <tissue evidence="1">Full body</tissue>
    </source>
</reference>
<accession>A0A0L0BTL2</accession>
<evidence type="ECO:0000313" key="1">
    <source>
        <dbReference type="EMBL" id="KNC23338.1"/>
    </source>
</evidence>
<dbReference type="EMBL" id="JRES01001364">
    <property type="protein sequence ID" value="KNC23338.1"/>
    <property type="molecule type" value="Genomic_DNA"/>
</dbReference>
<sequence>MDRLNNPVPLTILRIPMEVWQSWTPEERQSYRDQWVKNRKSANGATAMGPAEWPIDMPGQVAADLYESGRNAVRLDIANHTSTPASMLEGSQQGGSGATRINYEGVGGGTTRSDLWDFGLAKRWMNAFQARMSLDDVSPAGLSIRGDITHLTA</sequence>
<evidence type="ECO:0000313" key="2">
    <source>
        <dbReference type="Proteomes" id="UP000037069"/>
    </source>
</evidence>
<organism evidence="1 2">
    <name type="scientific">Lucilia cuprina</name>
    <name type="common">Green bottle fly</name>
    <name type="synonym">Australian sheep blowfly</name>
    <dbReference type="NCBI Taxonomy" id="7375"/>
    <lineage>
        <taxon>Eukaryota</taxon>
        <taxon>Metazoa</taxon>
        <taxon>Ecdysozoa</taxon>
        <taxon>Arthropoda</taxon>
        <taxon>Hexapoda</taxon>
        <taxon>Insecta</taxon>
        <taxon>Pterygota</taxon>
        <taxon>Neoptera</taxon>
        <taxon>Endopterygota</taxon>
        <taxon>Diptera</taxon>
        <taxon>Brachycera</taxon>
        <taxon>Muscomorpha</taxon>
        <taxon>Oestroidea</taxon>
        <taxon>Calliphoridae</taxon>
        <taxon>Luciliinae</taxon>
        <taxon>Lucilia</taxon>
    </lineage>
</organism>
<keyword evidence="2" id="KW-1185">Reference proteome</keyword>
<protein>
    <submittedName>
        <fullName evidence="1">Uncharacterized protein</fullName>
    </submittedName>
</protein>
<dbReference type="Proteomes" id="UP000037069">
    <property type="component" value="Unassembled WGS sequence"/>
</dbReference>
<feature type="non-terminal residue" evidence="1">
    <location>
        <position position="153"/>
    </location>
</feature>
<comment type="caution">
    <text evidence="1">The sequence shown here is derived from an EMBL/GenBank/DDBJ whole genome shotgun (WGS) entry which is preliminary data.</text>
</comment>
<proteinExistence type="predicted"/>